<evidence type="ECO:0008006" key="9">
    <source>
        <dbReference type="Google" id="ProtNLM"/>
    </source>
</evidence>
<keyword evidence="8" id="KW-1185">Reference proteome</keyword>
<evidence type="ECO:0000256" key="3">
    <source>
        <dbReference type="ARBA" id="ARBA00023002"/>
    </source>
</evidence>
<dbReference type="EMBL" id="KN832998">
    <property type="protein sequence ID" value="KIM81570.1"/>
    <property type="molecule type" value="Genomic_DNA"/>
</dbReference>
<dbReference type="InterPro" id="IPR044861">
    <property type="entry name" value="IPNS-like_FE2OG_OXY"/>
</dbReference>
<name>A0A0C3FA91_PILCF</name>
<dbReference type="Pfam" id="PF03171">
    <property type="entry name" value="2OG-FeII_Oxy"/>
    <property type="match status" value="1"/>
</dbReference>
<protein>
    <recommendedName>
        <fullName evidence="9">Fe2OG dioxygenase domain-containing protein</fullName>
    </recommendedName>
</protein>
<dbReference type="Proteomes" id="UP000054166">
    <property type="component" value="Unassembled WGS sequence"/>
</dbReference>
<evidence type="ECO:0000256" key="1">
    <source>
        <dbReference type="ARBA" id="ARBA00008056"/>
    </source>
</evidence>
<dbReference type="OrthoDB" id="288590at2759"/>
<reference evidence="8" key="2">
    <citation type="submission" date="2015-01" db="EMBL/GenBank/DDBJ databases">
        <title>Evolutionary Origins and Diversification of the Mycorrhizal Mutualists.</title>
        <authorList>
            <consortium name="DOE Joint Genome Institute"/>
            <consortium name="Mycorrhizal Genomics Consortium"/>
            <person name="Kohler A."/>
            <person name="Kuo A."/>
            <person name="Nagy L.G."/>
            <person name="Floudas D."/>
            <person name="Copeland A."/>
            <person name="Barry K.W."/>
            <person name="Cichocki N."/>
            <person name="Veneault-Fourrey C."/>
            <person name="LaButti K."/>
            <person name="Lindquist E.A."/>
            <person name="Lipzen A."/>
            <person name="Lundell T."/>
            <person name="Morin E."/>
            <person name="Murat C."/>
            <person name="Riley R."/>
            <person name="Ohm R."/>
            <person name="Sun H."/>
            <person name="Tunlid A."/>
            <person name="Henrissat B."/>
            <person name="Grigoriev I.V."/>
            <person name="Hibbett D.S."/>
            <person name="Martin F."/>
        </authorList>
    </citation>
    <scope>NUCLEOTIDE SEQUENCE [LARGE SCALE GENOMIC DNA]</scope>
    <source>
        <strain evidence="8">F 1598</strain>
    </source>
</reference>
<dbReference type="SUPFAM" id="SSF51197">
    <property type="entry name" value="Clavaminate synthase-like"/>
    <property type="match status" value="1"/>
</dbReference>
<dbReference type="PANTHER" id="PTHR10209">
    <property type="entry name" value="OXIDOREDUCTASE, 2OG-FE II OXYGENASE FAMILY PROTEIN"/>
    <property type="match status" value="1"/>
</dbReference>
<evidence type="ECO:0000313" key="7">
    <source>
        <dbReference type="EMBL" id="KIM81570.1"/>
    </source>
</evidence>
<dbReference type="PANTHER" id="PTHR10209:SF885">
    <property type="entry name" value="2OG-FE(II) OXYGENASE FAMILY, PUTATIVE (AFU_ORTHOLOGUE AFUA_2G00750)-RELATED"/>
    <property type="match status" value="1"/>
</dbReference>
<feature type="domain" description="Non-haem dioxygenase N-terminal" evidence="6">
    <location>
        <begin position="11"/>
        <end position="132"/>
    </location>
</feature>
<dbReference type="GO" id="GO:0046872">
    <property type="term" value="F:metal ion binding"/>
    <property type="evidence" value="ECO:0007669"/>
    <property type="project" value="UniProtKB-KW"/>
</dbReference>
<evidence type="ECO:0000259" key="5">
    <source>
        <dbReference type="Pfam" id="PF03171"/>
    </source>
</evidence>
<keyword evidence="3" id="KW-0560">Oxidoreductase</keyword>
<gene>
    <name evidence="7" type="ORF">PILCRDRAFT_89052</name>
</gene>
<comment type="similarity">
    <text evidence="1">Belongs to the iron/ascorbate-dependent oxidoreductase family.</text>
</comment>
<proteinExistence type="inferred from homology"/>
<keyword evidence="4" id="KW-0408">Iron</keyword>
<dbReference type="InParanoid" id="A0A0C3FA91"/>
<evidence type="ECO:0000313" key="8">
    <source>
        <dbReference type="Proteomes" id="UP000054166"/>
    </source>
</evidence>
<dbReference type="HOGENOM" id="CLU_637951_0_0_1"/>
<dbReference type="Pfam" id="PF14226">
    <property type="entry name" value="DIOX_N"/>
    <property type="match status" value="1"/>
</dbReference>
<organism evidence="7 8">
    <name type="scientific">Piloderma croceum (strain F 1598)</name>
    <dbReference type="NCBI Taxonomy" id="765440"/>
    <lineage>
        <taxon>Eukaryota</taxon>
        <taxon>Fungi</taxon>
        <taxon>Dikarya</taxon>
        <taxon>Basidiomycota</taxon>
        <taxon>Agaricomycotina</taxon>
        <taxon>Agaricomycetes</taxon>
        <taxon>Agaricomycetidae</taxon>
        <taxon>Atheliales</taxon>
        <taxon>Atheliaceae</taxon>
        <taxon>Piloderma</taxon>
    </lineage>
</organism>
<evidence type="ECO:0000256" key="4">
    <source>
        <dbReference type="ARBA" id="ARBA00023004"/>
    </source>
</evidence>
<evidence type="ECO:0000259" key="6">
    <source>
        <dbReference type="Pfam" id="PF14226"/>
    </source>
</evidence>
<dbReference type="AlphaFoldDB" id="A0A0C3FA91"/>
<dbReference type="Gene3D" id="2.60.120.330">
    <property type="entry name" value="B-lactam Antibiotic, Isopenicillin N Synthase, Chain"/>
    <property type="match status" value="1"/>
</dbReference>
<reference evidence="7 8" key="1">
    <citation type="submission" date="2014-04" db="EMBL/GenBank/DDBJ databases">
        <authorList>
            <consortium name="DOE Joint Genome Institute"/>
            <person name="Kuo A."/>
            <person name="Tarkka M."/>
            <person name="Buscot F."/>
            <person name="Kohler A."/>
            <person name="Nagy L.G."/>
            <person name="Floudas D."/>
            <person name="Copeland A."/>
            <person name="Barry K.W."/>
            <person name="Cichocki N."/>
            <person name="Veneault-Fourrey C."/>
            <person name="LaButti K."/>
            <person name="Lindquist E.A."/>
            <person name="Lipzen A."/>
            <person name="Lundell T."/>
            <person name="Morin E."/>
            <person name="Murat C."/>
            <person name="Sun H."/>
            <person name="Tunlid A."/>
            <person name="Henrissat B."/>
            <person name="Grigoriev I.V."/>
            <person name="Hibbett D.S."/>
            <person name="Martin F."/>
            <person name="Nordberg H.P."/>
            <person name="Cantor M.N."/>
            <person name="Hua S.X."/>
        </authorList>
    </citation>
    <scope>NUCLEOTIDE SEQUENCE [LARGE SCALE GENOMIC DNA]</scope>
    <source>
        <strain evidence="7 8">F 1598</strain>
    </source>
</reference>
<dbReference type="STRING" id="765440.A0A0C3FA91"/>
<sequence>MAAPKADFDAVPVIDFALAKTDRAEYFKQLKFACEDVGFGVFKNVPGFEDSYQKEIFELADKLFTKPQEWKDALSTSESPALRGYWHAGRIEAAHAEAFRFGSERPAPGALDDPSVPFWLKLHEGPNQWPSEEDIPRFRHLVEIFFENMREFILVLTEHLSEHLGVPNSVLEDYFPDDAQFTSVFWHYFPCTPEMRKEAKNGFVTGIHEHRDPSTFFNLLIQNRIGLQAQNHKGAWIDIPMVEGGVVFNIGMQLDKLTGGKMIATNHRVNTLKVDAERSTKLDKPVIPLPQFASPESAKTHSAPNPKMERLMAVKDPLARSGYARMLLFPAAAKKMFPKEYEEARQMDVYVKHYFGTNRARTMNFVRVLNRYGKTNRALSLSLVIRHSKQVPTVQLEAFGSFEANRKNATVGWTIFSPFQIALPRYPKIA</sequence>
<dbReference type="InterPro" id="IPR027443">
    <property type="entry name" value="IPNS-like_sf"/>
</dbReference>
<accession>A0A0C3FA91</accession>
<keyword evidence="2" id="KW-0479">Metal-binding</keyword>
<dbReference type="GO" id="GO:0016491">
    <property type="term" value="F:oxidoreductase activity"/>
    <property type="evidence" value="ECO:0007669"/>
    <property type="project" value="UniProtKB-KW"/>
</dbReference>
<evidence type="ECO:0000256" key="2">
    <source>
        <dbReference type="ARBA" id="ARBA00022723"/>
    </source>
</evidence>
<dbReference type="InterPro" id="IPR026992">
    <property type="entry name" value="DIOX_N"/>
</dbReference>
<feature type="domain" description="Isopenicillin N synthase-like Fe(2+) 2OG dioxygenase" evidence="5">
    <location>
        <begin position="197"/>
        <end position="273"/>
    </location>
</feature>